<proteinExistence type="predicted"/>
<keyword evidence="2" id="KW-1185">Reference proteome</keyword>
<organism evidence="1 2">
    <name type="scientific">Gnathostoma spinigerum</name>
    <dbReference type="NCBI Taxonomy" id="75299"/>
    <lineage>
        <taxon>Eukaryota</taxon>
        <taxon>Metazoa</taxon>
        <taxon>Ecdysozoa</taxon>
        <taxon>Nematoda</taxon>
        <taxon>Chromadorea</taxon>
        <taxon>Rhabditida</taxon>
        <taxon>Spirurina</taxon>
        <taxon>Gnathostomatomorpha</taxon>
        <taxon>Gnathostomatoidea</taxon>
        <taxon>Gnathostomatidae</taxon>
        <taxon>Gnathostoma</taxon>
    </lineage>
</organism>
<sequence>MESHKEGDQQSSTLDNFALIARYIYKHPTCTNRMKCLRTNEVVKLYVVQASWNVQCPAVLNEYSTEKESIVKLRN</sequence>
<evidence type="ECO:0000313" key="2">
    <source>
        <dbReference type="Proteomes" id="UP001608902"/>
    </source>
</evidence>
<dbReference type="EMBL" id="JBGFUD010000994">
    <property type="protein sequence ID" value="MFH4975580.1"/>
    <property type="molecule type" value="Genomic_DNA"/>
</dbReference>
<dbReference type="Proteomes" id="UP001608902">
    <property type="component" value="Unassembled WGS sequence"/>
</dbReference>
<reference evidence="1 2" key="1">
    <citation type="submission" date="2024-08" db="EMBL/GenBank/DDBJ databases">
        <title>Gnathostoma spinigerum genome.</title>
        <authorList>
            <person name="Gonzalez-Bertolin B."/>
            <person name="Monzon S."/>
            <person name="Zaballos A."/>
            <person name="Jimenez P."/>
            <person name="Dekumyoy P."/>
            <person name="Varona S."/>
            <person name="Cuesta I."/>
            <person name="Sumanam S."/>
            <person name="Adisakwattana P."/>
            <person name="Gasser R.B."/>
            <person name="Hernandez-Gonzalez A."/>
            <person name="Young N.D."/>
            <person name="Perteguer M.J."/>
        </authorList>
    </citation>
    <scope>NUCLEOTIDE SEQUENCE [LARGE SCALE GENOMIC DNA]</scope>
    <source>
        <strain evidence="1">AL3</strain>
        <tissue evidence="1">Liver</tissue>
    </source>
</reference>
<comment type="caution">
    <text evidence="1">The sequence shown here is derived from an EMBL/GenBank/DDBJ whole genome shotgun (WGS) entry which is preliminary data.</text>
</comment>
<name>A0ABD6E7B1_9BILA</name>
<gene>
    <name evidence="1" type="ORF">AB6A40_002289</name>
</gene>
<protein>
    <submittedName>
        <fullName evidence="1">Uncharacterized protein</fullName>
    </submittedName>
</protein>
<accession>A0ABD6E7B1</accession>
<dbReference type="AlphaFoldDB" id="A0ABD6E7B1"/>
<evidence type="ECO:0000313" key="1">
    <source>
        <dbReference type="EMBL" id="MFH4975580.1"/>
    </source>
</evidence>